<dbReference type="Proteomes" id="UP000193207">
    <property type="component" value="Unassembled WGS sequence"/>
</dbReference>
<dbReference type="CDD" id="cd13401">
    <property type="entry name" value="Slt70-like"/>
    <property type="match status" value="1"/>
</dbReference>
<comment type="similarity">
    <text evidence="2">Belongs to the virb1 family.</text>
</comment>
<keyword evidence="3" id="KW-0732">Signal</keyword>
<dbReference type="InterPro" id="IPR023346">
    <property type="entry name" value="Lysozyme-like_dom_sf"/>
</dbReference>
<keyword evidence="6" id="KW-1185">Reference proteome</keyword>
<comment type="similarity">
    <text evidence="1">Belongs to the transglycosylase Slt family.</text>
</comment>
<name>A0A1X6YWZ3_9RHOB</name>
<dbReference type="AlphaFoldDB" id="A0A1X6YWZ3"/>
<sequence length="655" mass="71346">MLRGLGLVIWIVGAIAGMVSAGVAADAPRPLASAFHAMKADRWDVAARLAARDGPAASALIEWYRLSAGNGSAEEILAFLEAHPDWPGLDYLRRQSEETISEASDAQILAFYDNGVLAQTGTGALSRARALYADDRPGEAEATLALAWLTMDLSEEEHTAFIDAHGPMLEPHHEARFDMTLWRGLRDAEQMAPLVSEDRRRVARALRMIEDGDSGLDAYLDGLPDALRADPLINHALFNRHIDRGRSDEAIAVILRQSRADAGLGEPERWAGWRRYLARAKMRDGDPQTAYALASQHRLVQGASFADLEWLSGYIALRYLEDPDLALDHFQRFRGAVDTPISLGRAGYWLGRALEAAGDSEAAAIAYAQGADHQTSFYGLLAAERAGLPADPDLAGDETFPDWRAAPFADTPLYKAAVLALAAGELNLAERFFTHLAESQDRTGLGQMGAMAQDLGQPHLQVMLGKTAAQRGITLPGPYYALHPMAEMDLAAPMELALSIARRESEFDHRVVSGAGAMGLMQLMPGTASDMARELGLGDHSASRVLNDWRYNARLGSAYLAGLAARFGGNVVLMSAGYNAGPGRPMTWMEDRGDPRADDIDVVDWIEHIPFRETRNYVMRVAESLPIYRARLGRPPHPVPFTQELKGATLLPPSD</sequence>
<evidence type="ECO:0000256" key="2">
    <source>
        <dbReference type="ARBA" id="ARBA00009387"/>
    </source>
</evidence>
<dbReference type="GO" id="GO:0016829">
    <property type="term" value="F:lyase activity"/>
    <property type="evidence" value="ECO:0007669"/>
    <property type="project" value="UniProtKB-KW"/>
</dbReference>
<reference evidence="5 6" key="1">
    <citation type="submission" date="2017-03" db="EMBL/GenBank/DDBJ databases">
        <authorList>
            <person name="Afonso C.L."/>
            <person name="Miller P.J."/>
            <person name="Scott M.A."/>
            <person name="Spackman E."/>
            <person name="Goraichik I."/>
            <person name="Dimitrov K.M."/>
            <person name="Suarez D.L."/>
            <person name="Swayne D.E."/>
        </authorList>
    </citation>
    <scope>NUCLEOTIDE SEQUENCE [LARGE SCALE GENOMIC DNA]</scope>
    <source>
        <strain evidence="5 6">CECT 8110</strain>
    </source>
</reference>
<gene>
    <name evidence="5" type="primary">slt_3</name>
    <name evidence="5" type="ORF">ROH8110_01671</name>
</gene>
<dbReference type="PANTHER" id="PTHR37423:SF2">
    <property type="entry name" value="MEMBRANE-BOUND LYTIC MUREIN TRANSGLYCOSYLASE C"/>
    <property type="match status" value="1"/>
</dbReference>
<dbReference type="Gene3D" id="1.10.530.10">
    <property type="match status" value="1"/>
</dbReference>
<dbReference type="EC" id="4.2.2.-" evidence="5"/>
<dbReference type="InterPro" id="IPR008939">
    <property type="entry name" value="Lytic_TGlycosylase_superhlx_U"/>
</dbReference>
<organism evidence="5 6">
    <name type="scientific">Roseovarius halotolerans</name>
    <dbReference type="NCBI Taxonomy" id="505353"/>
    <lineage>
        <taxon>Bacteria</taxon>
        <taxon>Pseudomonadati</taxon>
        <taxon>Pseudomonadota</taxon>
        <taxon>Alphaproteobacteria</taxon>
        <taxon>Rhodobacterales</taxon>
        <taxon>Roseobacteraceae</taxon>
        <taxon>Roseovarius</taxon>
    </lineage>
</organism>
<protein>
    <submittedName>
        <fullName evidence="5">Soluble lytic murein transglycosylase</fullName>
        <ecNumber evidence="5">4.2.2.-</ecNumber>
    </submittedName>
</protein>
<dbReference type="SUPFAM" id="SSF53955">
    <property type="entry name" value="Lysozyme-like"/>
    <property type="match status" value="1"/>
</dbReference>
<dbReference type="GO" id="GO:0042597">
    <property type="term" value="C:periplasmic space"/>
    <property type="evidence" value="ECO:0007669"/>
    <property type="project" value="InterPro"/>
</dbReference>
<dbReference type="SUPFAM" id="SSF48435">
    <property type="entry name" value="Bacterial muramidases"/>
    <property type="match status" value="1"/>
</dbReference>
<evidence type="ECO:0000259" key="4">
    <source>
        <dbReference type="Pfam" id="PF01464"/>
    </source>
</evidence>
<dbReference type="Gene3D" id="1.25.20.10">
    <property type="entry name" value="Bacterial muramidases"/>
    <property type="match status" value="1"/>
</dbReference>
<keyword evidence="5" id="KW-0456">Lyase</keyword>
<evidence type="ECO:0000313" key="5">
    <source>
        <dbReference type="EMBL" id="SLN34108.1"/>
    </source>
</evidence>
<dbReference type="GO" id="GO:0004553">
    <property type="term" value="F:hydrolase activity, hydrolyzing O-glycosyl compounds"/>
    <property type="evidence" value="ECO:0007669"/>
    <property type="project" value="InterPro"/>
</dbReference>
<dbReference type="InterPro" id="IPR008258">
    <property type="entry name" value="Transglycosylase_SLT_dom_1"/>
</dbReference>
<feature type="domain" description="Transglycosylase SLT" evidence="4">
    <location>
        <begin position="492"/>
        <end position="595"/>
    </location>
</feature>
<evidence type="ECO:0000256" key="1">
    <source>
        <dbReference type="ARBA" id="ARBA00007734"/>
    </source>
</evidence>
<proteinExistence type="inferred from homology"/>
<evidence type="ECO:0000313" key="6">
    <source>
        <dbReference type="Proteomes" id="UP000193207"/>
    </source>
</evidence>
<evidence type="ECO:0000256" key="3">
    <source>
        <dbReference type="ARBA" id="ARBA00022729"/>
    </source>
</evidence>
<dbReference type="PANTHER" id="PTHR37423">
    <property type="entry name" value="SOLUBLE LYTIC MUREIN TRANSGLYCOSYLASE-RELATED"/>
    <property type="match status" value="1"/>
</dbReference>
<accession>A0A1X6YWZ3</accession>
<dbReference type="Pfam" id="PF01464">
    <property type="entry name" value="SLT"/>
    <property type="match status" value="1"/>
</dbReference>
<dbReference type="EMBL" id="FWFU01000002">
    <property type="protein sequence ID" value="SLN34108.1"/>
    <property type="molecule type" value="Genomic_DNA"/>
</dbReference>